<evidence type="ECO:0000313" key="3">
    <source>
        <dbReference type="Proteomes" id="UP000440578"/>
    </source>
</evidence>
<dbReference type="OrthoDB" id="6406368at2759"/>
<name>A0A6A4WAU4_AMPAM</name>
<dbReference type="Proteomes" id="UP000440578">
    <property type="component" value="Unassembled WGS sequence"/>
</dbReference>
<proteinExistence type="predicted"/>
<sequence>MGLAQGPIFNMERPLPGMSVVASDIVFVPSGRYRPDLAPLPDRDATGARSSPQEPGQRDPAAAPSARNTRVKKVRNRLCEET</sequence>
<organism evidence="2 3">
    <name type="scientific">Amphibalanus amphitrite</name>
    <name type="common">Striped barnacle</name>
    <name type="synonym">Balanus amphitrite</name>
    <dbReference type="NCBI Taxonomy" id="1232801"/>
    <lineage>
        <taxon>Eukaryota</taxon>
        <taxon>Metazoa</taxon>
        <taxon>Ecdysozoa</taxon>
        <taxon>Arthropoda</taxon>
        <taxon>Crustacea</taxon>
        <taxon>Multicrustacea</taxon>
        <taxon>Cirripedia</taxon>
        <taxon>Thoracica</taxon>
        <taxon>Thoracicalcarea</taxon>
        <taxon>Balanomorpha</taxon>
        <taxon>Balanoidea</taxon>
        <taxon>Balanidae</taxon>
        <taxon>Amphibalaninae</taxon>
        <taxon>Amphibalanus</taxon>
    </lineage>
</organism>
<dbReference type="AlphaFoldDB" id="A0A6A4WAU4"/>
<feature type="region of interest" description="Disordered" evidence="1">
    <location>
        <begin position="32"/>
        <end position="82"/>
    </location>
</feature>
<accession>A0A6A4WAU4</accession>
<evidence type="ECO:0000313" key="2">
    <source>
        <dbReference type="EMBL" id="KAF0302309.1"/>
    </source>
</evidence>
<gene>
    <name evidence="2" type="ORF">FJT64_025607</name>
</gene>
<evidence type="ECO:0000256" key="1">
    <source>
        <dbReference type="SAM" id="MobiDB-lite"/>
    </source>
</evidence>
<keyword evidence="3" id="KW-1185">Reference proteome</keyword>
<reference evidence="2 3" key="1">
    <citation type="submission" date="2019-07" db="EMBL/GenBank/DDBJ databases">
        <title>Draft genome assembly of a fouling barnacle, Amphibalanus amphitrite (Darwin, 1854): The first reference genome for Thecostraca.</title>
        <authorList>
            <person name="Kim W."/>
        </authorList>
    </citation>
    <scope>NUCLEOTIDE SEQUENCE [LARGE SCALE GENOMIC DNA]</scope>
    <source>
        <strain evidence="2">SNU_AA5</strain>
        <tissue evidence="2">Soma without cirri and trophi</tissue>
    </source>
</reference>
<protein>
    <submittedName>
        <fullName evidence="2">Uncharacterized protein</fullName>
    </submittedName>
</protein>
<dbReference type="EMBL" id="VIIS01001074">
    <property type="protein sequence ID" value="KAF0302309.1"/>
    <property type="molecule type" value="Genomic_DNA"/>
</dbReference>
<comment type="caution">
    <text evidence="2">The sequence shown here is derived from an EMBL/GenBank/DDBJ whole genome shotgun (WGS) entry which is preliminary data.</text>
</comment>